<dbReference type="Pfam" id="PF11411">
    <property type="entry name" value="DNA_ligase_IV"/>
    <property type="match status" value="1"/>
</dbReference>
<evidence type="ECO:0000256" key="11">
    <source>
        <dbReference type="ARBA" id="ARBA00022840"/>
    </source>
</evidence>
<dbReference type="InterPro" id="IPR012308">
    <property type="entry name" value="DNA_ligase_ATP-dep_N"/>
</dbReference>
<evidence type="ECO:0000256" key="21">
    <source>
        <dbReference type="SAM" id="MobiDB-lite"/>
    </source>
</evidence>
<keyword evidence="11" id="KW-0067">ATP-binding</keyword>
<keyword evidence="9" id="KW-0547">Nucleotide-binding</keyword>
<dbReference type="EC" id="6.5.1.1" evidence="4"/>
<dbReference type="Pfam" id="PF01068">
    <property type="entry name" value="DNA_ligase_A_M"/>
    <property type="match status" value="1"/>
</dbReference>
<evidence type="ECO:0000256" key="2">
    <source>
        <dbReference type="ARBA" id="ARBA00004123"/>
    </source>
</evidence>
<proteinExistence type="inferred from homology"/>
<dbReference type="InterPro" id="IPR029710">
    <property type="entry name" value="LIG4"/>
</dbReference>
<feature type="region of interest" description="Disordered" evidence="21">
    <location>
        <begin position="1"/>
        <end position="25"/>
    </location>
</feature>
<dbReference type="GO" id="GO:0006310">
    <property type="term" value="P:DNA recombination"/>
    <property type="evidence" value="ECO:0007669"/>
    <property type="project" value="UniProtKB-KW"/>
</dbReference>
<comment type="subcellular location">
    <subcellularLocation>
        <location evidence="2">Nucleus</location>
    </subcellularLocation>
</comment>
<dbReference type="PANTHER" id="PTHR45997:SF1">
    <property type="entry name" value="DNA LIGASE 4"/>
    <property type="match status" value="1"/>
</dbReference>
<dbReference type="Gene3D" id="3.40.50.10190">
    <property type="entry name" value="BRCT domain"/>
    <property type="match status" value="2"/>
</dbReference>
<dbReference type="InterPro" id="IPR016059">
    <property type="entry name" value="DNA_ligase_ATP-dep_CS"/>
</dbReference>
<dbReference type="InterPro" id="IPR044125">
    <property type="entry name" value="Adenylation_DNA_ligase_IV"/>
</dbReference>
<dbReference type="InterPro" id="IPR012309">
    <property type="entry name" value="DNA_ligase_ATP-dep_C"/>
</dbReference>
<comment type="similarity">
    <text evidence="3 20">Belongs to the ATP-dependent DNA ligase family.</text>
</comment>
<organism evidence="24 25">
    <name type="scientific">Bicyclus anynana</name>
    <name type="common">Squinting bush brown butterfly</name>
    <dbReference type="NCBI Taxonomy" id="110368"/>
    <lineage>
        <taxon>Eukaryota</taxon>
        <taxon>Metazoa</taxon>
        <taxon>Ecdysozoa</taxon>
        <taxon>Arthropoda</taxon>
        <taxon>Hexapoda</taxon>
        <taxon>Insecta</taxon>
        <taxon>Pterygota</taxon>
        <taxon>Neoptera</taxon>
        <taxon>Endopterygota</taxon>
        <taxon>Lepidoptera</taxon>
        <taxon>Glossata</taxon>
        <taxon>Ditrysia</taxon>
        <taxon>Papilionoidea</taxon>
        <taxon>Nymphalidae</taxon>
        <taxon>Satyrinae</taxon>
        <taxon>Satyrini</taxon>
        <taxon>Mycalesina</taxon>
        <taxon>Bicyclus</taxon>
    </lineage>
</organism>
<gene>
    <name evidence="25" type="primary">LOC112044243</name>
</gene>
<dbReference type="SUPFAM" id="SSF56091">
    <property type="entry name" value="DNA ligase/mRNA capping enzyme, catalytic domain"/>
    <property type="match status" value="1"/>
</dbReference>
<keyword evidence="14" id="KW-0234">DNA repair</keyword>
<evidence type="ECO:0000256" key="9">
    <source>
        <dbReference type="ARBA" id="ARBA00022741"/>
    </source>
</evidence>
<accession>A0A6J1MSB0</accession>
<dbReference type="SUPFAM" id="SSF50249">
    <property type="entry name" value="Nucleic acid-binding proteins"/>
    <property type="match status" value="1"/>
</dbReference>
<keyword evidence="12" id="KW-0460">Magnesium</keyword>
<dbReference type="OrthoDB" id="151490at2759"/>
<dbReference type="PROSITE" id="PS50160">
    <property type="entry name" value="DNA_LIGASE_A3"/>
    <property type="match status" value="1"/>
</dbReference>
<dbReference type="Pfam" id="PF04675">
    <property type="entry name" value="DNA_ligase_A_N"/>
    <property type="match status" value="1"/>
</dbReference>
<evidence type="ECO:0000313" key="24">
    <source>
        <dbReference type="Proteomes" id="UP001652582"/>
    </source>
</evidence>
<keyword evidence="15" id="KW-0539">Nucleus</keyword>
<evidence type="ECO:0000256" key="13">
    <source>
        <dbReference type="ARBA" id="ARBA00023172"/>
    </source>
</evidence>
<evidence type="ECO:0000256" key="7">
    <source>
        <dbReference type="ARBA" id="ARBA00022723"/>
    </source>
</evidence>
<dbReference type="InterPro" id="IPR019734">
    <property type="entry name" value="TPR_rpt"/>
</dbReference>
<dbReference type="Pfam" id="PF00533">
    <property type="entry name" value="BRCT"/>
    <property type="match status" value="1"/>
</dbReference>
<dbReference type="KEGG" id="bany:112044243"/>
<dbReference type="SUPFAM" id="SSF48452">
    <property type="entry name" value="TPR-like"/>
    <property type="match status" value="2"/>
</dbReference>
<dbReference type="Gene3D" id="1.25.40.10">
    <property type="entry name" value="Tetratricopeptide repeat domain"/>
    <property type="match status" value="2"/>
</dbReference>
<dbReference type="PANTHER" id="PTHR45997">
    <property type="entry name" value="DNA LIGASE 4"/>
    <property type="match status" value="1"/>
</dbReference>
<dbReference type="Gene3D" id="1.10.3260.10">
    <property type="entry name" value="DNA ligase, ATP-dependent, N-terminal domain"/>
    <property type="match status" value="1"/>
</dbReference>
<evidence type="ECO:0000256" key="8">
    <source>
        <dbReference type="ARBA" id="ARBA00022737"/>
    </source>
</evidence>
<comment type="catalytic activity">
    <reaction evidence="18">
        <text>ATP + (deoxyribonucleotide)n-3'-hydroxyl + 5'-phospho-(deoxyribonucleotide)m = (deoxyribonucleotide)n+m + AMP + diphosphate.</text>
        <dbReference type="EC" id="6.5.1.1"/>
    </reaction>
</comment>
<evidence type="ECO:0000256" key="19">
    <source>
        <dbReference type="PROSITE-ProRule" id="PRU00339"/>
    </source>
</evidence>
<dbReference type="SUPFAM" id="SSF52113">
    <property type="entry name" value="BRCT domain"/>
    <property type="match status" value="2"/>
</dbReference>
<dbReference type="GO" id="GO:0046872">
    <property type="term" value="F:metal ion binding"/>
    <property type="evidence" value="ECO:0007669"/>
    <property type="project" value="UniProtKB-KW"/>
</dbReference>
<dbReference type="NCBIfam" id="TIGR00574">
    <property type="entry name" value="dnl1"/>
    <property type="match status" value="1"/>
</dbReference>
<evidence type="ECO:0000256" key="20">
    <source>
        <dbReference type="RuleBase" id="RU004196"/>
    </source>
</evidence>
<sequence length="1324" mass="150649">MDVDSSEGSSAPSRADRDDEMDVDQALTNKFLSGEMSFAEYSSEWYRAEDEEDTEAERNEDGDEAAQSVQVTEKSFQRKRRNTRLSAALVGLMGEANIRFARGDLEMAERMCHEIIKQLPTAAEPYQTLAQIYENDVDKSLQFSLLAAHLGRADAEEWWRLAAICKQRDDKKQEMICYTQAIKADPHNMGAHMKRLDFLNALEEMKYPVNTLNVTRVKCYHKIVSSLPASEGELIMQYAKMAVTSYHNSEEIERAHEVMATAYTKCASLFTIEDINIYLELLISVKQYQTCIEVFVSNVGVEIEAEIQTIKNANGEIEEHTNYLSCVIPSKMAIDLKSKLLVCFIHLGSLSLVETLLSDFLSNDVDKAGDLYMDIEEAFSSVGHYEMAIKLLEPLVRNTNFDLGAVWLKHAECLYKLGRVDEAVESYYKVLKLVPQHPNARKKLFSILEKKGLIEDALNILQQDYKYVVSASLLYEQCQALKKYNKPLKYLEDSTFFPILRLLLPDCERERGAYNLKETKLGALLVKVLSLNKQSADAQKLLNFRSIHSSTNESDFASVAYFVLNNRAQQTTPQLKVGAVNEILDKIAKDEVGNKAPILDEAFSYAITKLTPQEFKWFLRIILKDLKLSMSTHRILSCFHPDAPELYRNCSDLHKVCDELEDGDARPLELGVQLFFAVRPMLSERMDVTHIHLAPNKANHVEDKFDGERFQMHMDNNTFEYYSRKGFTYSKKYGKTFESGILTPDLRTCFSSNAHNFILDGEMMGWHKEKQCFGSKGMAYDIKKITENSSYRACYCVFDILYYNGRSLVGPPDKGGLPLNERLAILDDLFTDVPGVIQHSQRETVKHVSDVVNAINKAIDNQDEGVVLKDVNSYYIPAQRNAGWFKIKPEYTEGTMTDLDLVIIGAEEAVNKRQGRAKSFFVACADVQSGDNNRRWVCVGQVASGVTYQEKERLCALLEKNWRVSRNAPPPPCLEFNKKKPDFWILPEHSVALQVRATELVRGSEYGSTYSLRFPRVERIRDDKPVADIMTLEHFNQLISTSNSVIKLSTKRIADSSIEPMERKIKRPSKALQVSDKFRTKLTEDVAVTSKALLGRKLCVLSDDEDCKKVDLVRIIQSHGGKHVENSGPDTWCCVAGTITFKIRKLIELQSEDIITTSWLRSLPASDSLCSLSPLDMLSIKYETKMNLCMEYDTFGDSYKEELDENTLRKCFAKMESTRRPIYLLTREMLELDRQLFGQNNPFSFLRGCTIHVRNPLYATLARGYGAKVTDEPSIATHVVVPTGTKTEDMDNLDINKETNVVSEDWLKQCFKENARVSETEYLL</sequence>
<dbReference type="Gene3D" id="2.40.50.140">
    <property type="entry name" value="Nucleic acid-binding proteins"/>
    <property type="match status" value="1"/>
</dbReference>
<evidence type="ECO:0000259" key="22">
    <source>
        <dbReference type="PROSITE" id="PS50160"/>
    </source>
</evidence>
<evidence type="ECO:0000256" key="10">
    <source>
        <dbReference type="ARBA" id="ARBA00022763"/>
    </source>
</evidence>
<feature type="repeat" description="TPR" evidence="19">
    <location>
        <begin position="404"/>
        <end position="437"/>
    </location>
</feature>
<dbReference type="Pfam" id="PF04679">
    <property type="entry name" value="DNA_ligase_A_C"/>
    <property type="match status" value="1"/>
</dbReference>
<dbReference type="GO" id="GO:0006297">
    <property type="term" value="P:nucleotide-excision repair, DNA gap filling"/>
    <property type="evidence" value="ECO:0007669"/>
    <property type="project" value="TreeGrafter"/>
</dbReference>
<feature type="compositionally biased region" description="Acidic residues" evidence="21">
    <location>
        <begin position="49"/>
        <end position="64"/>
    </location>
</feature>
<dbReference type="GeneID" id="112044243"/>
<reference evidence="25" key="2">
    <citation type="submission" date="2025-08" db="UniProtKB">
        <authorList>
            <consortium name="RefSeq"/>
        </authorList>
    </citation>
    <scope>IDENTIFICATION</scope>
</reference>
<dbReference type="GO" id="GO:0003677">
    <property type="term" value="F:DNA binding"/>
    <property type="evidence" value="ECO:0007669"/>
    <property type="project" value="InterPro"/>
</dbReference>
<evidence type="ECO:0000256" key="17">
    <source>
        <dbReference type="ARBA" id="ARBA00031942"/>
    </source>
</evidence>
<dbReference type="GO" id="GO:0005958">
    <property type="term" value="C:DNA-dependent protein kinase-DNA ligase 4 complex"/>
    <property type="evidence" value="ECO:0007669"/>
    <property type="project" value="TreeGrafter"/>
</dbReference>
<evidence type="ECO:0000256" key="1">
    <source>
        <dbReference type="ARBA" id="ARBA00001946"/>
    </source>
</evidence>
<keyword evidence="6 25" id="KW-0436">Ligase</keyword>
<dbReference type="RefSeq" id="XP_023935782.2">
    <property type="nucleotide sequence ID" value="XM_024080014.2"/>
</dbReference>
<evidence type="ECO:0000256" key="6">
    <source>
        <dbReference type="ARBA" id="ARBA00022598"/>
    </source>
</evidence>
<dbReference type="CDD" id="cd07903">
    <property type="entry name" value="Adenylation_DNA_ligase_IV"/>
    <property type="match status" value="1"/>
</dbReference>
<name>A0A6J1MSB0_BICAN</name>
<protein>
    <recommendedName>
        <fullName evidence="5">DNA ligase 4</fullName>
        <ecNumber evidence="4">6.5.1.1</ecNumber>
    </recommendedName>
    <alternativeName>
        <fullName evidence="17">DNA ligase IV</fullName>
    </alternativeName>
    <alternativeName>
        <fullName evidence="16">Polydeoxyribonucleotide synthase [ATP] 4</fullName>
    </alternativeName>
</protein>
<dbReference type="InterPro" id="IPR012310">
    <property type="entry name" value="DNA_ligase_ATP-dep_cent"/>
</dbReference>
<feature type="domain" description="ATP-dependent DNA ligase family profile" evidence="22">
    <location>
        <begin position="786"/>
        <end position="926"/>
    </location>
</feature>
<evidence type="ECO:0000256" key="5">
    <source>
        <dbReference type="ARBA" id="ARBA00022073"/>
    </source>
</evidence>
<reference evidence="24" key="1">
    <citation type="submission" date="2025-05" db="UniProtKB">
        <authorList>
            <consortium name="RefSeq"/>
        </authorList>
    </citation>
    <scope>NUCLEOTIDE SEQUENCE [LARGE SCALE GENOMIC DNA]</scope>
</reference>
<dbReference type="GO" id="GO:0032807">
    <property type="term" value="C:DNA ligase IV complex"/>
    <property type="evidence" value="ECO:0007669"/>
    <property type="project" value="TreeGrafter"/>
</dbReference>
<dbReference type="InterPro" id="IPR036599">
    <property type="entry name" value="DNA_ligase_N_sf"/>
</dbReference>
<dbReference type="PROSITE" id="PS00333">
    <property type="entry name" value="DNA_LIGASE_A2"/>
    <property type="match status" value="1"/>
</dbReference>
<evidence type="ECO:0000256" key="14">
    <source>
        <dbReference type="ARBA" id="ARBA00023204"/>
    </source>
</evidence>
<evidence type="ECO:0000256" key="16">
    <source>
        <dbReference type="ARBA" id="ARBA00030676"/>
    </source>
</evidence>
<keyword evidence="7" id="KW-0479">Metal-binding</keyword>
<evidence type="ECO:0000256" key="15">
    <source>
        <dbReference type="ARBA" id="ARBA00023242"/>
    </source>
</evidence>
<evidence type="ECO:0000256" key="4">
    <source>
        <dbReference type="ARBA" id="ARBA00012727"/>
    </source>
</evidence>
<dbReference type="InterPro" id="IPR000977">
    <property type="entry name" value="DNA_ligase_ATP-dep"/>
</dbReference>
<keyword evidence="8" id="KW-0677">Repeat</keyword>
<feature type="domain" description="BRCT" evidence="23">
    <location>
        <begin position="1241"/>
        <end position="1324"/>
    </location>
</feature>
<comment type="cofactor">
    <cofactor evidence="1">
        <name>Mg(2+)</name>
        <dbReference type="ChEBI" id="CHEBI:18420"/>
    </cofactor>
</comment>
<evidence type="ECO:0000313" key="25">
    <source>
        <dbReference type="RefSeq" id="XP_023935782.2"/>
    </source>
</evidence>
<keyword evidence="10" id="KW-0227">DNA damage</keyword>
<dbReference type="GO" id="GO:0005524">
    <property type="term" value="F:ATP binding"/>
    <property type="evidence" value="ECO:0007669"/>
    <property type="project" value="UniProtKB-KW"/>
</dbReference>
<dbReference type="SMART" id="SM00028">
    <property type="entry name" value="TPR"/>
    <property type="match status" value="3"/>
</dbReference>
<dbReference type="Pfam" id="PF13181">
    <property type="entry name" value="TPR_8"/>
    <property type="match status" value="1"/>
</dbReference>
<keyword evidence="24" id="KW-1185">Reference proteome</keyword>
<dbReference type="GO" id="GO:0071897">
    <property type="term" value="P:DNA biosynthetic process"/>
    <property type="evidence" value="ECO:0007669"/>
    <property type="project" value="InterPro"/>
</dbReference>
<evidence type="ECO:0000256" key="18">
    <source>
        <dbReference type="ARBA" id="ARBA00034003"/>
    </source>
</evidence>
<dbReference type="InterPro" id="IPR011990">
    <property type="entry name" value="TPR-like_helical_dom_sf"/>
</dbReference>
<dbReference type="Proteomes" id="UP001652582">
    <property type="component" value="Chromosome 1"/>
</dbReference>
<evidence type="ECO:0000259" key="23">
    <source>
        <dbReference type="PROSITE" id="PS50172"/>
    </source>
</evidence>
<dbReference type="InterPro" id="IPR012340">
    <property type="entry name" value="NA-bd_OB-fold"/>
</dbReference>
<feature type="region of interest" description="Disordered" evidence="21">
    <location>
        <begin position="43"/>
        <end position="77"/>
    </location>
</feature>
<dbReference type="GO" id="GO:0003910">
    <property type="term" value="F:DNA ligase (ATP) activity"/>
    <property type="evidence" value="ECO:0007669"/>
    <property type="project" value="UniProtKB-EC"/>
</dbReference>
<dbReference type="GO" id="GO:0006303">
    <property type="term" value="P:double-strand break repair via nonhomologous end joining"/>
    <property type="evidence" value="ECO:0007669"/>
    <property type="project" value="TreeGrafter"/>
</dbReference>
<dbReference type="InterPro" id="IPR001357">
    <property type="entry name" value="BRCT_dom"/>
</dbReference>
<dbReference type="InterPro" id="IPR021536">
    <property type="entry name" value="DNA_ligase_IV_dom"/>
</dbReference>
<keyword evidence="13" id="KW-0233">DNA recombination</keyword>
<keyword evidence="19" id="KW-0802">TPR repeat</keyword>
<evidence type="ECO:0000256" key="3">
    <source>
        <dbReference type="ARBA" id="ARBA00007572"/>
    </source>
</evidence>
<dbReference type="PROSITE" id="PS50172">
    <property type="entry name" value="BRCT"/>
    <property type="match status" value="1"/>
</dbReference>
<dbReference type="Gene3D" id="3.30.470.30">
    <property type="entry name" value="DNA ligase/mRNA capping enzyme"/>
    <property type="match status" value="1"/>
</dbReference>
<dbReference type="InterPro" id="IPR036420">
    <property type="entry name" value="BRCT_dom_sf"/>
</dbReference>
<dbReference type="PROSITE" id="PS50005">
    <property type="entry name" value="TPR"/>
    <property type="match status" value="1"/>
</dbReference>
<feature type="compositionally biased region" description="Polar residues" evidence="21">
    <location>
        <begin position="1"/>
        <end position="12"/>
    </location>
</feature>
<evidence type="ECO:0000256" key="12">
    <source>
        <dbReference type="ARBA" id="ARBA00022842"/>
    </source>
</evidence>